<protein>
    <recommendedName>
        <fullName evidence="6">Large ribosomal subunit protein uL6</fullName>
    </recommendedName>
</protein>
<reference evidence="10 11" key="1">
    <citation type="submission" date="2017-06" db="EMBL/GenBank/DDBJ databases">
        <authorList>
            <person name="Kim H.J."/>
            <person name="Triplett B.A."/>
        </authorList>
    </citation>
    <scope>NUCLEOTIDE SEQUENCE [LARGE SCALE GENOMIC DNA]</scope>
    <source>
        <strain evidence="10 11">SCA</strain>
    </source>
</reference>
<dbReference type="FunFam" id="3.90.930.12:FF:000002">
    <property type="entry name" value="50S ribosomal protein L6"/>
    <property type="match status" value="1"/>
</dbReference>
<dbReference type="PANTHER" id="PTHR11655:SF14">
    <property type="entry name" value="LARGE RIBOSOMAL SUBUNIT PROTEIN UL6M"/>
    <property type="match status" value="1"/>
</dbReference>
<sequence length="179" mass="19862">MSRIGVKPIELPQGVEINIDANNVVTVKGPNGTLSEQIHRDMAIKKEETLLVVERPTDNKKHKSLHGLSRTLISNMVDGVVKGYEKKLQLIGVGYKANKQGNKLVLNLGFSHPVEMVDPEGVTTEVPSQTEILVKGIDKQKVGNYAAKIRELRKPEPYKGKGIRYSDEIVRRKEGKTGK</sequence>
<evidence type="ECO:0000256" key="5">
    <source>
        <dbReference type="ARBA" id="ARBA00023274"/>
    </source>
</evidence>
<dbReference type="SUPFAM" id="SSF56053">
    <property type="entry name" value="Ribosomal protein L6"/>
    <property type="match status" value="2"/>
</dbReference>
<evidence type="ECO:0000256" key="4">
    <source>
        <dbReference type="ARBA" id="ARBA00022980"/>
    </source>
</evidence>
<dbReference type="EMBL" id="FZOJ01000009">
    <property type="protein sequence ID" value="SNS39466.1"/>
    <property type="molecule type" value="Genomic_DNA"/>
</dbReference>
<keyword evidence="5 6" id="KW-0687">Ribonucleoprotein</keyword>
<comment type="function">
    <text evidence="6 8">This protein binds to the 23S rRNA, and is important in its secondary structure. It is located near the subunit interface in the base of the L7/L12 stalk, and near the tRNA binding site of the peptidyltransferase center.</text>
</comment>
<evidence type="ECO:0000259" key="9">
    <source>
        <dbReference type="Pfam" id="PF00347"/>
    </source>
</evidence>
<dbReference type="OrthoDB" id="9805007at2"/>
<gene>
    <name evidence="6" type="primary">rplF</name>
    <name evidence="10" type="ORF">SAMN05446037_100962</name>
</gene>
<dbReference type="InterPro" id="IPR000702">
    <property type="entry name" value="Ribosomal_uL6-like"/>
</dbReference>
<evidence type="ECO:0000256" key="2">
    <source>
        <dbReference type="ARBA" id="ARBA00022730"/>
    </source>
</evidence>
<dbReference type="InterPro" id="IPR020040">
    <property type="entry name" value="Ribosomal_uL6_a/b-dom"/>
</dbReference>
<keyword evidence="2 6" id="KW-0699">rRNA-binding</keyword>
<dbReference type="RefSeq" id="WP_089282929.1">
    <property type="nucleotide sequence ID" value="NZ_FZOJ01000009.1"/>
</dbReference>
<dbReference type="InterPro" id="IPR036789">
    <property type="entry name" value="Ribosomal_uL6-like_a/b-dom_sf"/>
</dbReference>
<keyword evidence="11" id="KW-1185">Reference proteome</keyword>
<dbReference type="FunFam" id="3.90.930.12:FF:000001">
    <property type="entry name" value="50S ribosomal protein L6"/>
    <property type="match status" value="1"/>
</dbReference>
<name>A0A239E458_9FIRM</name>
<dbReference type="Proteomes" id="UP000198304">
    <property type="component" value="Unassembled WGS sequence"/>
</dbReference>
<comment type="similarity">
    <text evidence="1 6 7">Belongs to the universal ribosomal protein uL6 family.</text>
</comment>
<feature type="domain" description="Large ribosomal subunit protein uL6 alpha-beta" evidence="9">
    <location>
        <begin position="91"/>
        <end position="165"/>
    </location>
</feature>
<dbReference type="GO" id="GO:0003735">
    <property type="term" value="F:structural constituent of ribosome"/>
    <property type="evidence" value="ECO:0007669"/>
    <property type="project" value="UniProtKB-UniRule"/>
</dbReference>
<dbReference type="GO" id="GO:0019843">
    <property type="term" value="F:rRNA binding"/>
    <property type="evidence" value="ECO:0007669"/>
    <property type="project" value="UniProtKB-UniRule"/>
</dbReference>
<evidence type="ECO:0000256" key="6">
    <source>
        <dbReference type="HAMAP-Rule" id="MF_01365"/>
    </source>
</evidence>
<dbReference type="Pfam" id="PF00347">
    <property type="entry name" value="Ribosomal_L6"/>
    <property type="match status" value="2"/>
</dbReference>
<feature type="domain" description="Large ribosomal subunit protein uL6 alpha-beta" evidence="9">
    <location>
        <begin position="12"/>
        <end position="83"/>
    </location>
</feature>
<keyword evidence="4 6" id="KW-0689">Ribosomal protein</keyword>
<dbReference type="PROSITE" id="PS00525">
    <property type="entry name" value="RIBOSOMAL_L6_1"/>
    <property type="match status" value="1"/>
</dbReference>
<dbReference type="Gene3D" id="3.90.930.12">
    <property type="entry name" value="Ribosomal protein L6, alpha-beta domain"/>
    <property type="match status" value="2"/>
</dbReference>
<accession>A0A239E458</accession>
<comment type="subunit">
    <text evidence="6">Part of the 50S ribosomal subunit.</text>
</comment>
<dbReference type="AlphaFoldDB" id="A0A239E458"/>
<dbReference type="InterPro" id="IPR002358">
    <property type="entry name" value="Ribosomal_uL6_CS"/>
</dbReference>
<proteinExistence type="inferred from homology"/>
<evidence type="ECO:0000313" key="11">
    <source>
        <dbReference type="Proteomes" id="UP000198304"/>
    </source>
</evidence>
<dbReference type="PIRSF" id="PIRSF002162">
    <property type="entry name" value="Ribosomal_L6"/>
    <property type="match status" value="1"/>
</dbReference>
<dbReference type="NCBIfam" id="TIGR03654">
    <property type="entry name" value="L6_bact"/>
    <property type="match status" value="1"/>
</dbReference>
<organism evidence="10 11">
    <name type="scientific">Anaerovirgula multivorans</name>
    <dbReference type="NCBI Taxonomy" id="312168"/>
    <lineage>
        <taxon>Bacteria</taxon>
        <taxon>Bacillati</taxon>
        <taxon>Bacillota</taxon>
        <taxon>Clostridia</taxon>
        <taxon>Peptostreptococcales</taxon>
        <taxon>Natronincolaceae</taxon>
        <taxon>Anaerovirgula</taxon>
    </lineage>
</organism>
<evidence type="ECO:0000313" key="10">
    <source>
        <dbReference type="EMBL" id="SNS39466.1"/>
    </source>
</evidence>
<evidence type="ECO:0000256" key="1">
    <source>
        <dbReference type="ARBA" id="ARBA00009356"/>
    </source>
</evidence>
<dbReference type="PANTHER" id="PTHR11655">
    <property type="entry name" value="60S/50S RIBOSOMAL PROTEIN L6/L9"/>
    <property type="match status" value="1"/>
</dbReference>
<keyword evidence="3 6" id="KW-0694">RNA-binding</keyword>
<dbReference type="HAMAP" id="MF_01365_B">
    <property type="entry name" value="Ribosomal_uL6_B"/>
    <property type="match status" value="1"/>
</dbReference>
<dbReference type="GO" id="GO:0022625">
    <property type="term" value="C:cytosolic large ribosomal subunit"/>
    <property type="evidence" value="ECO:0007669"/>
    <property type="project" value="UniProtKB-UniRule"/>
</dbReference>
<evidence type="ECO:0000256" key="3">
    <source>
        <dbReference type="ARBA" id="ARBA00022884"/>
    </source>
</evidence>
<evidence type="ECO:0000256" key="7">
    <source>
        <dbReference type="RuleBase" id="RU003869"/>
    </source>
</evidence>
<evidence type="ECO:0000256" key="8">
    <source>
        <dbReference type="RuleBase" id="RU003870"/>
    </source>
</evidence>
<dbReference type="InterPro" id="IPR019906">
    <property type="entry name" value="Ribosomal_uL6_bac-type"/>
</dbReference>
<dbReference type="GO" id="GO:0002181">
    <property type="term" value="P:cytoplasmic translation"/>
    <property type="evidence" value="ECO:0007669"/>
    <property type="project" value="TreeGrafter"/>
</dbReference>
<dbReference type="PRINTS" id="PR00059">
    <property type="entry name" value="RIBOSOMALL6"/>
</dbReference>